<evidence type="ECO:0000313" key="1">
    <source>
        <dbReference type="EMBL" id="KUR70901.1"/>
    </source>
</evidence>
<keyword evidence="2" id="KW-1185">Reference proteome</keyword>
<dbReference type="EC" id="4.2.1.17" evidence="1"/>
<organism evidence="1 2">
    <name type="scientific">Novosphingobium fuchskuhlense</name>
    <dbReference type="NCBI Taxonomy" id="1117702"/>
    <lineage>
        <taxon>Bacteria</taxon>
        <taxon>Pseudomonadati</taxon>
        <taxon>Pseudomonadota</taxon>
        <taxon>Alphaproteobacteria</taxon>
        <taxon>Sphingomonadales</taxon>
        <taxon>Sphingomonadaceae</taxon>
        <taxon>Novosphingobium</taxon>
    </lineage>
</organism>
<dbReference type="RefSeq" id="WP_067911879.1">
    <property type="nucleotide sequence ID" value="NZ_KQ954245.1"/>
</dbReference>
<dbReference type="GO" id="GO:0006635">
    <property type="term" value="P:fatty acid beta-oxidation"/>
    <property type="evidence" value="ECO:0007669"/>
    <property type="project" value="TreeGrafter"/>
</dbReference>
<dbReference type="NCBIfam" id="NF006140">
    <property type="entry name" value="PRK08290.1"/>
    <property type="match status" value="1"/>
</dbReference>
<accession>A0A117UU34</accession>
<name>A0A117UU34_9SPHN</name>
<dbReference type="STRING" id="1117702.AQZ52_13880"/>
<dbReference type="Pfam" id="PF00378">
    <property type="entry name" value="ECH_1"/>
    <property type="match status" value="2"/>
</dbReference>
<comment type="caution">
    <text evidence="1">The sequence shown here is derived from an EMBL/GenBank/DDBJ whole genome shotgun (WGS) entry which is preliminary data.</text>
</comment>
<gene>
    <name evidence="1" type="ORF">AQZ52_13880</name>
</gene>
<reference evidence="1 2" key="1">
    <citation type="submission" date="2015-10" db="EMBL/GenBank/DDBJ databases">
        <title>Draft genome sequence of Novosphingobium fuchskuhlense DSM 25065 isolated from a surface water sample of the southwest basin of Lake Grosse Fuchskuhle.</title>
        <authorList>
            <person name="Ruckert C."/>
            <person name="Winkler A."/>
            <person name="Glaeser J."/>
            <person name="Grossart H.-P."/>
            <person name="Kalinowski J."/>
            <person name="Glaeser S."/>
        </authorList>
    </citation>
    <scope>NUCLEOTIDE SEQUENCE [LARGE SCALE GENOMIC DNA]</scope>
    <source>
        <strain evidence="1 2">FNE08-7</strain>
    </source>
</reference>
<evidence type="ECO:0000313" key="2">
    <source>
        <dbReference type="Proteomes" id="UP000058012"/>
    </source>
</evidence>
<dbReference type="EMBL" id="LLZS01000008">
    <property type="protein sequence ID" value="KUR70901.1"/>
    <property type="molecule type" value="Genomic_DNA"/>
</dbReference>
<keyword evidence="1" id="KW-0456">Lyase</keyword>
<dbReference type="GO" id="GO:0004300">
    <property type="term" value="F:enoyl-CoA hydratase activity"/>
    <property type="evidence" value="ECO:0007669"/>
    <property type="project" value="UniProtKB-EC"/>
</dbReference>
<dbReference type="SUPFAM" id="SSF52096">
    <property type="entry name" value="ClpP/crotonase"/>
    <property type="match status" value="1"/>
</dbReference>
<dbReference type="CDD" id="cd06558">
    <property type="entry name" value="crotonase-like"/>
    <property type="match status" value="1"/>
</dbReference>
<dbReference type="InterPro" id="IPR001753">
    <property type="entry name" value="Enoyl-CoA_hydra/iso"/>
</dbReference>
<dbReference type="OrthoDB" id="9795613at2"/>
<dbReference type="PANTHER" id="PTHR11941:SF124">
    <property type="entry name" value="ENOYL-COA HYDRATASE ECHA13-RELATED"/>
    <property type="match status" value="1"/>
</dbReference>
<dbReference type="Proteomes" id="UP000058012">
    <property type="component" value="Unassembled WGS sequence"/>
</dbReference>
<proteinExistence type="predicted"/>
<dbReference type="PANTHER" id="PTHR11941">
    <property type="entry name" value="ENOYL-COA HYDRATASE-RELATED"/>
    <property type="match status" value="1"/>
</dbReference>
<dbReference type="Gene3D" id="3.90.226.10">
    <property type="entry name" value="2-enoyl-CoA Hydratase, Chain A, domain 1"/>
    <property type="match status" value="1"/>
</dbReference>
<dbReference type="AlphaFoldDB" id="A0A117UU34"/>
<protein>
    <submittedName>
        <fullName evidence="1">Enoyl-CoA hydratase</fullName>
        <ecNumber evidence="1">4.2.1.17</ecNumber>
    </submittedName>
</protein>
<sequence length="288" mass="31923">MDDRLAFEDIRYDRPAARVARITLARPDKHNAQGLRMLYEINDALDIAMEDDDVNVVIVAADGKNFSSGHDLSDRSRIGDLRLPVLGFGGYRHPGPQGHMSREQEVYLGFCWRWRNLPKPIIVAVQGKAIAGGLMLIWPFDLIIAADDAEFSDPVVAFGMNGHEFFVHAFELGHRKAKQMLLTGEPIRAEEAKALGMVNEVVPRAELEGFTLAMAEKIASRPAIGLKTAKMSVNQSMDAQGLWNAIQSAFNLHQFGHANNYALHGQLVDPAGLETIRREARASRKDEA</sequence>
<dbReference type="InterPro" id="IPR029045">
    <property type="entry name" value="ClpP/crotonase-like_dom_sf"/>
</dbReference>